<gene>
    <name evidence="1" type="ORF">MBESOW_P4201</name>
</gene>
<proteinExistence type="predicted"/>
<dbReference type="AlphaFoldDB" id="A0A401J8M8"/>
<organism evidence="1 2">
    <name type="scientific">Sphingobium xenophagum</name>
    <dbReference type="NCBI Taxonomy" id="121428"/>
    <lineage>
        <taxon>Bacteria</taxon>
        <taxon>Pseudomonadati</taxon>
        <taxon>Pseudomonadota</taxon>
        <taxon>Alphaproteobacteria</taxon>
        <taxon>Sphingomonadales</taxon>
        <taxon>Sphingomonadaceae</taxon>
        <taxon>Sphingobium</taxon>
    </lineage>
</organism>
<comment type="caution">
    <text evidence="1">The sequence shown here is derived from an EMBL/GenBank/DDBJ whole genome shotgun (WGS) entry which is preliminary data.</text>
</comment>
<name>A0A401J8M8_SPHXE</name>
<evidence type="ECO:0000313" key="1">
    <source>
        <dbReference type="EMBL" id="GBH33036.1"/>
    </source>
</evidence>
<dbReference type="InterPro" id="IPR003688">
    <property type="entry name" value="TraG/VirD4"/>
</dbReference>
<dbReference type="Pfam" id="PF02534">
    <property type="entry name" value="T4SS-DNA_transf"/>
    <property type="match status" value="1"/>
</dbReference>
<protein>
    <submittedName>
        <fullName evidence="1">Type IV secretion system protein VirD4</fullName>
    </submittedName>
</protein>
<keyword evidence="2" id="KW-1185">Reference proteome</keyword>
<dbReference type="Proteomes" id="UP000290975">
    <property type="component" value="Unassembled WGS sequence"/>
</dbReference>
<sequence length="85" mass="9335">MRHDGPKHVHCYAPTRAGKGVGLVIPSLLTWPGSRIVHNIMGDNWTLTTGPRAKHGWVLLFESINPAANANVQHCVIRPPPLHGY</sequence>
<accession>A0A401J8M8</accession>
<reference evidence="1 2" key="1">
    <citation type="submission" date="2014-12" db="EMBL/GenBank/DDBJ databases">
        <title>Whole genome sequencing of Sphingobium xenophagum OW59.</title>
        <authorList>
            <person name="Ohta Y."/>
            <person name="Nishi S."/>
            <person name="Hatada Y."/>
        </authorList>
    </citation>
    <scope>NUCLEOTIDE SEQUENCE [LARGE SCALE GENOMIC DNA]</scope>
    <source>
        <strain evidence="1 2">OW59</strain>
    </source>
</reference>
<dbReference type="GO" id="GO:0016020">
    <property type="term" value="C:membrane"/>
    <property type="evidence" value="ECO:0007669"/>
    <property type="project" value="InterPro"/>
</dbReference>
<evidence type="ECO:0000313" key="2">
    <source>
        <dbReference type="Proteomes" id="UP000290975"/>
    </source>
</evidence>
<dbReference type="EMBL" id="BBQY01000060">
    <property type="protein sequence ID" value="GBH33036.1"/>
    <property type="molecule type" value="Genomic_DNA"/>
</dbReference>